<keyword evidence="2" id="KW-1185">Reference proteome</keyword>
<dbReference type="Proteomes" id="UP000236630">
    <property type="component" value="Unassembled WGS sequence"/>
</dbReference>
<evidence type="ECO:0000313" key="1">
    <source>
        <dbReference type="EMBL" id="GAY56837.1"/>
    </source>
</evidence>
<evidence type="ECO:0000313" key="2">
    <source>
        <dbReference type="Proteomes" id="UP000236630"/>
    </source>
</evidence>
<reference evidence="1 2" key="1">
    <citation type="journal article" date="2017" name="Front. Genet.">
        <title>Draft sequencing of the heterozygous diploid genome of Satsuma (Citrus unshiu Marc.) using a hybrid assembly approach.</title>
        <authorList>
            <person name="Shimizu T."/>
            <person name="Tanizawa Y."/>
            <person name="Mochizuki T."/>
            <person name="Nagasaki H."/>
            <person name="Yoshioka T."/>
            <person name="Toyoda A."/>
            <person name="Fujiyama A."/>
            <person name="Kaminuma E."/>
            <person name="Nakamura Y."/>
        </authorList>
    </citation>
    <scope>NUCLEOTIDE SEQUENCE [LARGE SCALE GENOMIC DNA]</scope>
    <source>
        <strain evidence="2">cv. Miyagawa wase</strain>
    </source>
</reference>
<gene>
    <name evidence="1" type="ORF">CUMW_174950</name>
</gene>
<protein>
    <submittedName>
        <fullName evidence="1">Uncharacterized protein</fullName>
    </submittedName>
</protein>
<name>A0A2H5PWU1_CITUN</name>
<dbReference type="EMBL" id="BDQV01000147">
    <property type="protein sequence ID" value="GAY56837.1"/>
    <property type="molecule type" value="Genomic_DNA"/>
</dbReference>
<organism evidence="1 2">
    <name type="scientific">Citrus unshiu</name>
    <name type="common">Satsuma mandarin</name>
    <name type="synonym">Citrus nobilis var. unshiu</name>
    <dbReference type="NCBI Taxonomy" id="55188"/>
    <lineage>
        <taxon>Eukaryota</taxon>
        <taxon>Viridiplantae</taxon>
        <taxon>Streptophyta</taxon>
        <taxon>Embryophyta</taxon>
        <taxon>Tracheophyta</taxon>
        <taxon>Spermatophyta</taxon>
        <taxon>Magnoliopsida</taxon>
        <taxon>eudicotyledons</taxon>
        <taxon>Gunneridae</taxon>
        <taxon>Pentapetalae</taxon>
        <taxon>rosids</taxon>
        <taxon>malvids</taxon>
        <taxon>Sapindales</taxon>
        <taxon>Rutaceae</taxon>
        <taxon>Aurantioideae</taxon>
        <taxon>Citrus</taxon>
    </lineage>
</organism>
<sequence length="107" mass="11728">MTQPRSGKILSALGLNKARTDLFLGRPYTPKCVLPIKVWITPYKPSISLVLCRCGIRLGCYIHPPLGDSASSLRFAPPSLKRTRGAALIPQCHDPTQTSQDIVRFGP</sequence>
<proteinExistence type="predicted"/>
<dbReference type="AlphaFoldDB" id="A0A2H5PWU1"/>
<accession>A0A2H5PWU1</accession>
<comment type="caution">
    <text evidence="1">The sequence shown here is derived from an EMBL/GenBank/DDBJ whole genome shotgun (WGS) entry which is preliminary data.</text>
</comment>